<reference evidence="2" key="3">
    <citation type="submission" date="2025-09" db="UniProtKB">
        <authorList>
            <consortium name="Ensembl"/>
        </authorList>
    </citation>
    <scope>IDENTIFICATION</scope>
    <source>
        <strain evidence="2">Guanapo</strain>
    </source>
</reference>
<dbReference type="Ensembl" id="ENSPRET00000008857.1">
    <property type="protein sequence ID" value="ENSPREP00000008751.1"/>
    <property type="gene ID" value="ENSPREG00000005980.1"/>
</dbReference>
<organism evidence="2 3">
    <name type="scientific">Poecilia reticulata</name>
    <name type="common">Guppy</name>
    <name type="synonym">Acanthophacelus reticulatus</name>
    <dbReference type="NCBI Taxonomy" id="8081"/>
    <lineage>
        <taxon>Eukaryota</taxon>
        <taxon>Metazoa</taxon>
        <taxon>Chordata</taxon>
        <taxon>Craniata</taxon>
        <taxon>Vertebrata</taxon>
        <taxon>Euteleostomi</taxon>
        <taxon>Actinopterygii</taxon>
        <taxon>Neopterygii</taxon>
        <taxon>Teleostei</taxon>
        <taxon>Neoteleostei</taxon>
        <taxon>Acanthomorphata</taxon>
        <taxon>Ovalentaria</taxon>
        <taxon>Atherinomorphae</taxon>
        <taxon>Cyprinodontiformes</taxon>
        <taxon>Poeciliidae</taxon>
        <taxon>Poeciliinae</taxon>
        <taxon>Poecilia</taxon>
    </lineage>
</organism>
<evidence type="ECO:0000313" key="3">
    <source>
        <dbReference type="Proteomes" id="UP000242638"/>
    </source>
</evidence>
<dbReference type="GO" id="GO:0000339">
    <property type="term" value="F:RNA cap binding"/>
    <property type="evidence" value="ECO:0007669"/>
    <property type="project" value="InterPro"/>
</dbReference>
<dbReference type="GO" id="GO:0048255">
    <property type="term" value="P:mRNA stabilization"/>
    <property type="evidence" value="ECO:0007669"/>
    <property type="project" value="InterPro"/>
</dbReference>
<evidence type="ECO:0000313" key="2">
    <source>
        <dbReference type="Ensembl" id="ENSPREP00000008751.1"/>
    </source>
</evidence>
<reference evidence="2" key="2">
    <citation type="submission" date="2025-08" db="UniProtKB">
        <authorList>
            <consortium name="Ensembl"/>
        </authorList>
    </citation>
    <scope>IDENTIFICATION</scope>
    <source>
        <strain evidence="2">Guanapo</strain>
    </source>
</reference>
<dbReference type="SMART" id="SM00684">
    <property type="entry name" value="DM15"/>
    <property type="match status" value="2"/>
</dbReference>
<name>A0A3P9NGP0_POERE</name>
<protein>
    <submittedName>
        <fullName evidence="2">Uncharacterized protein</fullName>
    </submittedName>
</protein>
<evidence type="ECO:0000256" key="1">
    <source>
        <dbReference type="SAM" id="MobiDB-lite"/>
    </source>
</evidence>
<accession>A0A3P9NGP0</accession>
<sequence length="196" mass="22673">MNLFCRRVHSSSNASPSEGAPLTGSYGCTPQSLPKFWHPSHELLRDNGFTQYGLECLFRYYSYGLEKRFRLDLFKDFQEETLKDFEKGQLYGLEKFWAFLKYSRIKNQPIDPKLQEHLSKFRKLEDFRVVPPMGEEGGRRRYPSSSAGDEGRRRRHPSNSTSKPAQASKSLPNQGVHNSSTRCQLPVRKTHLVQCP</sequence>
<dbReference type="Pfam" id="PF21071">
    <property type="entry name" value="LARP1_HEAT"/>
    <property type="match status" value="1"/>
</dbReference>
<reference evidence="3" key="1">
    <citation type="submission" date="2013-11" db="EMBL/GenBank/DDBJ databases">
        <title>The genomic landscape of the Guanapo guppy.</title>
        <authorList>
            <person name="Kuenstner A."/>
            <person name="Dreyer C."/>
        </authorList>
    </citation>
    <scope>NUCLEOTIDE SEQUENCE</scope>
    <source>
        <strain evidence="3">Guanapo</strain>
    </source>
</reference>
<proteinExistence type="predicted"/>
<keyword evidence="3" id="KW-1185">Reference proteome</keyword>
<dbReference type="Proteomes" id="UP000242638">
    <property type="component" value="Unassembled WGS sequence"/>
</dbReference>
<dbReference type="Bgee" id="ENSPREG00000005980">
    <property type="expression patterns" value="Expressed in caudal fin and 1 other cell type or tissue"/>
</dbReference>
<feature type="region of interest" description="Disordered" evidence="1">
    <location>
        <begin position="131"/>
        <end position="196"/>
    </location>
</feature>
<dbReference type="AlphaFoldDB" id="A0A3P9NGP0"/>
<feature type="compositionally biased region" description="Polar residues" evidence="1">
    <location>
        <begin position="158"/>
        <end position="183"/>
    </location>
</feature>
<dbReference type="GeneTree" id="ENSGT00940000154718"/>
<dbReference type="InterPro" id="IPR006607">
    <property type="entry name" value="DM15"/>
</dbReference>